<dbReference type="InterPro" id="IPR056923">
    <property type="entry name" value="Minor_tail_gp31_C"/>
</dbReference>
<evidence type="ECO:0000259" key="1">
    <source>
        <dbReference type="Pfam" id="PF24243"/>
    </source>
</evidence>
<sequence>MIRLKVKGEPVRLKVEQAKTVPVSGGGNVSSAQINTIVVLDRAEYDALAVKDAKTLYLIRG</sequence>
<name>A0A8S5T869_9CAUD</name>
<dbReference type="EMBL" id="BK032764">
    <property type="protein sequence ID" value="DAF59175.1"/>
    <property type="molecule type" value="Genomic_DNA"/>
</dbReference>
<accession>A0A8S5T869</accession>
<proteinExistence type="predicted"/>
<reference evidence="2" key="1">
    <citation type="journal article" date="2021" name="Proc. Natl. Acad. Sci. U.S.A.">
        <title>A Catalog of Tens of Thousands of Viruses from Human Metagenomes Reveals Hidden Associations with Chronic Diseases.</title>
        <authorList>
            <person name="Tisza M.J."/>
            <person name="Buck C.B."/>
        </authorList>
    </citation>
    <scope>NUCLEOTIDE SEQUENCE</scope>
    <source>
        <strain evidence="2">Ctmqi22</strain>
    </source>
</reference>
<evidence type="ECO:0000313" key="2">
    <source>
        <dbReference type="EMBL" id="DAF59175.1"/>
    </source>
</evidence>
<dbReference type="Pfam" id="PF24243">
    <property type="entry name" value="Phage_tail_C"/>
    <property type="match status" value="1"/>
</dbReference>
<feature type="domain" description="Minor tail protein gp31 C-terminal" evidence="1">
    <location>
        <begin position="36"/>
        <end position="60"/>
    </location>
</feature>
<organism evidence="2">
    <name type="scientific">Siphoviridae sp. ctmqi22</name>
    <dbReference type="NCBI Taxonomy" id="2827934"/>
    <lineage>
        <taxon>Viruses</taxon>
        <taxon>Duplodnaviria</taxon>
        <taxon>Heunggongvirae</taxon>
        <taxon>Uroviricota</taxon>
        <taxon>Caudoviricetes</taxon>
    </lineage>
</organism>
<protein>
    <recommendedName>
        <fullName evidence="1">Minor tail protein gp31 C-terminal domain-containing protein</fullName>
    </recommendedName>
</protein>